<dbReference type="STRING" id="1048340.SAMN05444487_110124"/>
<feature type="transmembrane region" description="Helical" evidence="1">
    <location>
        <begin position="375"/>
        <end position="396"/>
    </location>
</feature>
<dbReference type="InterPro" id="IPR005625">
    <property type="entry name" value="PepSY-ass_TM"/>
</dbReference>
<dbReference type="Pfam" id="PF03929">
    <property type="entry name" value="PepSY_TM"/>
    <property type="match status" value="1"/>
</dbReference>
<gene>
    <name evidence="3" type="ORF">SAMN05444487_110124</name>
</gene>
<dbReference type="Proteomes" id="UP000198534">
    <property type="component" value="Unassembled WGS sequence"/>
</dbReference>
<dbReference type="OrthoDB" id="111691at2"/>
<dbReference type="RefSeq" id="WP_091740630.1">
    <property type="nucleotide sequence ID" value="NZ_FNNQ01000010.1"/>
</dbReference>
<keyword evidence="1" id="KW-0812">Transmembrane</keyword>
<evidence type="ECO:0000313" key="3">
    <source>
        <dbReference type="EMBL" id="SDX12637.1"/>
    </source>
</evidence>
<dbReference type="Pfam" id="PF03413">
    <property type="entry name" value="PepSY"/>
    <property type="match status" value="2"/>
</dbReference>
<dbReference type="AlphaFoldDB" id="A0A1H2Z5M8"/>
<feature type="transmembrane region" description="Helical" evidence="1">
    <location>
        <begin position="30"/>
        <end position="54"/>
    </location>
</feature>
<evidence type="ECO:0000256" key="1">
    <source>
        <dbReference type="SAM" id="Phobius"/>
    </source>
</evidence>
<sequence length="459" mass="51487">MVEPQLQSNQSDEISQQSRSQKLFRAIWRWHFYAGMFFAPFLVMLALTGGVYLFKPQIEEIMYKDKFQVQAEKSELKPSEQISQVKKEYPYAQIVRYQPHPKATRSSEVGILDGEKSLTVFVNPYNGKVLGDLNDEDRLMEKLRAIHGELMAGTTGDRLVELAACWGLILVISGIYLWWPRNKSGVFGVLLPRLKAGKRNFWRDLHAVPAFWLSLGIAFLILTGLPWSGFWGEQVQKIGMTAGIGYPAGMKGEAPESKVPSKDVAKVPWAAEQRPVPKSKSHKVTPISIDKAVAIANKRNVYPGYNVNFPEGKKGVYTISVFPDKATDEATLHLDQYSGKVLDDYRFKDYGPMAKAISMGISLHQGTYFGFLNQLLCLAICLGIILISITGLIMWWKRKPDKQLGAPTLPKNFRLAKGVGILIILLGILFPLAGLSLIVVLLLDWLVIRRIPALKKWIG</sequence>
<organism evidence="3 4">
    <name type="scientific">Marininema mesophilum</name>
    <dbReference type="NCBI Taxonomy" id="1048340"/>
    <lineage>
        <taxon>Bacteria</taxon>
        <taxon>Bacillati</taxon>
        <taxon>Bacillota</taxon>
        <taxon>Bacilli</taxon>
        <taxon>Bacillales</taxon>
        <taxon>Thermoactinomycetaceae</taxon>
        <taxon>Marininema</taxon>
    </lineage>
</organism>
<dbReference type="PANTHER" id="PTHR34219:SF1">
    <property type="entry name" value="PEPSY DOMAIN-CONTAINING PROTEIN"/>
    <property type="match status" value="1"/>
</dbReference>
<evidence type="ECO:0000313" key="4">
    <source>
        <dbReference type="Proteomes" id="UP000198534"/>
    </source>
</evidence>
<dbReference type="InterPro" id="IPR025711">
    <property type="entry name" value="PepSY"/>
</dbReference>
<proteinExistence type="predicted"/>
<keyword evidence="1" id="KW-0472">Membrane</keyword>
<accession>A0A1H2Z5M8</accession>
<feature type="domain" description="PepSY" evidence="2">
    <location>
        <begin position="286"/>
        <end position="344"/>
    </location>
</feature>
<reference evidence="3 4" key="1">
    <citation type="submission" date="2016-10" db="EMBL/GenBank/DDBJ databases">
        <authorList>
            <person name="de Groot N.N."/>
        </authorList>
    </citation>
    <scope>NUCLEOTIDE SEQUENCE [LARGE SCALE GENOMIC DNA]</scope>
    <source>
        <strain evidence="3 4">DSM 45610</strain>
    </source>
</reference>
<feature type="transmembrane region" description="Helical" evidence="1">
    <location>
        <begin position="210"/>
        <end position="230"/>
    </location>
</feature>
<keyword evidence="1" id="KW-1133">Transmembrane helix</keyword>
<evidence type="ECO:0000259" key="2">
    <source>
        <dbReference type="Pfam" id="PF03413"/>
    </source>
</evidence>
<dbReference type="EMBL" id="FNNQ01000010">
    <property type="protein sequence ID" value="SDX12637.1"/>
    <property type="molecule type" value="Genomic_DNA"/>
</dbReference>
<protein>
    <submittedName>
        <fullName evidence="3">Uncharacterized iron-regulated membrane protein</fullName>
    </submittedName>
</protein>
<keyword evidence="4" id="KW-1185">Reference proteome</keyword>
<name>A0A1H2Z5M8_9BACL</name>
<feature type="domain" description="PepSY" evidence="2">
    <location>
        <begin position="78"/>
        <end position="132"/>
    </location>
</feature>
<dbReference type="PANTHER" id="PTHR34219">
    <property type="entry name" value="IRON-REGULATED INNER MEMBRANE PROTEIN-RELATED"/>
    <property type="match status" value="1"/>
</dbReference>
<feature type="transmembrane region" description="Helical" evidence="1">
    <location>
        <begin position="416"/>
        <end position="447"/>
    </location>
</feature>
<feature type="transmembrane region" description="Helical" evidence="1">
    <location>
        <begin position="159"/>
        <end position="179"/>
    </location>
</feature>